<evidence type="ECO:0000313" key="7">
    <source>
        <dbReference type="Proteomes" id="UP001614394"/>
    </source>
</evidence>
<keyword evidence="3" id="KW-0238">DNA-binding</keyword>
<evidence type="ECO:0000256" key="1">
    <source>
        <dbReference type="ARBA" id="ARBA00009437"/>
    </source>
</evidence>
<dbReference type="Pfam" id="PF00126">
    <property type="entry name" value="HTH_1"/>
    <property type="match status" value="1"/>
</dbReference>
<dbReference type="SUPFAM" id="SSF46785">
    <property type="entry name" value="Winged helix' DNA-binding domain"/>
    <property type="match status" value="1"/>
</dbReference>
<dbReference type="InterPro" id="IPR005119">
    <property type="entry name" value="LysR_subst-bd"/>
</dbReference>
<dbReference type="Gene3D" id="3.40.190.10">
    <property type="entry name" value="Periplasmic binding protein-like II"/>
    <property type="match status" value="2"/>
</dbReference>
<reference evidence="6 7" key="1">
    <citation type="submission" date="2024-10" db="EMBL/GenBank/DDBJ databases">
        <title>The Natural Products Discovery Center: Release of the First 8490 Sequenced Strains for Exploring Actinobacteria Biosynthetic Diversity.</title>
        <authorList>
            <person name="Kalkreuter E."/>
            <person name="Kautsar S.A."/>
            <person name="Yang D."/>
            <person name="Bader C.D."/>
            <person name="Teijaro C.N."/>
            <person name="Fluegel L."/>
            <person name="Davis C.M."/>
            <person name="Simpson J.R."/>
            <person name="Lauterbach L."/>
            <person name="Steele A.D."/>
            <person name="Gui C."/>
            <person name="Meng S."/>
            <person name="Li G."/>
            <person name="Viehrig K."/>
            <person name="Ye F."/>
            <person name="Su P."/>
            <person name="Kiefer A.F."/>
            <person name="Nichols A."/>
            <person name="Cepeda A.J."/>
            <person name="Yan W."/>
            <person name="Fan B."/>
            <person name="Jiang Y."/>
            <person name="Adhikari A."/>
            <person name="Zheng C.-J."/>
            <person name="Schuster L."/>
            <person name="Cowan T.M."/>
            <person name="Smanski M.J."/>
            <person name="Chevrette M.G."/>
            <person name="De Carvalho L.P.S."/>
            <person name="Shen B."/>
        </authorList>
    </citation>
    <scope>NUCLEOTIDE SEQUENCE [LARGE SCALE GENOMIC DNA]</scope>
    <source>
        <strain evidence="6 7">NPDC053399</strain>
    </source>
</reference>
<dbReference type="RefSeq" id="WP_399653035.1">
    <property type="nucleotide sequence ID" value="NZ_JBITYG010000007.1"/>
</dbReference>
<comment type="caution">
    <text evidence="6">The sequence shown here is derived from an EMBL/GenBank/DDBJ whole genome shotgun (WGS) entry which is preliminary data.</text>
</comment>
<keyword evidence="4" id="KW-0804">Transcription</keyword>
<dbReference type="Pfam" id="PF03466">
    <property type="entry name" value="LysR_substrate"/>
    <property type="match status" value="1"/>
</dbReference>
<evidence type="ECO:0000256" key="2">
    <source>
        <dbReference type="ARBA" id="ARBA00023015"/>
    </source>
</evidence>
<dbReference type="PROSITE" id="PS50931">
    <property type="entry name" value="HTH_LYSR"/>
    <property type="match status" value="1"/>
</dbReference>
<keyword evidence="2" id="KW-0805">Transcription regulation</keyword>
<comment type="similarity">
    <text evidence="1">Belongs to the LysR transcriptional regulatory family.</text>
</comment>
<dbReference type="PANTHER" id="PTHR30346:SF0">
    <property type="entry name" value="HCA OPERON TRANSCRIPTIONAL ACTIVATOR HCAR"/>
    <property type="match status" value="1"/>
</dbReference>
<proteinExistence type="inferred from homology"/>
<feature type="domain" description="HTH lysR-type" evidence="5">
    <location>
        <begin position="1"/>
        <end position="58"/>
    </location>
</feature>
<sequence length="301" mass="33370">MELRDIEIFLTLAEELHFGRTAERLHITPSRVSHVIKKQERRIGAPLFERTSRTVRLTGLGEQLRDDLLPAHQGIQQAVDRATAEARTGTGIGTLRAGYTTPWCADLLLRAAEVFRGRHAGWTARIREIQFNDMYGSLLRDELDLQLIEFPVYEPGTVAGPVLFRERRALMVPADHPLARRESVSLEDLAEVPLITVDYEFPKPVADLHFPTRTPMGRLIPRGPSYTFWPEVPALVAAGLGASIVAARAAEYHDRPGIAFIPFRDGPTLDYGVLLHADKRAPLVPAFVGLLHELADANGGG</sequence>
<evidence type="ECO:0000256" key="4">
    <source>
        <dbReference type="ARBA" id="ARBA00023163"/>
    </source>
</evidence>
<protein>
    <submittedName>
        <fullName evidence="6">LysR family transcriptional regulator</fullName>
    </submittedName>
</protein>
<evidence type="ECO:0000259" key="5">
    <source>
        <dbReference type="PROSITE" id="PS50931"/>
    </source>
</evidence>
<dbReference type="SUPFAM" id="SSF53850">
    <property type="entry name" value="Periplasmic binding protein-like II"/>
    <property type="match status" value="1"/>
</dbReference>
<dbReference type="InterPro" id="IPR000847">
    <property type="entry name" value="LysR_HTH_N"/>
</dbReference>
<dbReference type="InterPro" id="IPR036390">
    <property type="entry name" value="WH_DNA-bd_sf"/>
</dbReference>
<dbReference type="Proteomes" id="UP001614394">
    <property type="component" value="Unassembled WGS sequence"/>
</dbReference>
<accession>A0ABW8CB59</accession>
<dbReference type="InterPro" id="IPR036388">
    <property type="entry name" value="WH-like_DNA-bd_sf"/>
</dbReference>
<dbReference type="EMBL" id="JBITYG010000007">
    <property type="protein sequence ID" value="MFI9103671.1"/>
    <property type="molecule type" value="Genomic_DNA"/>
</dbReference>
<dbReference type="PANTHER" id="PTHR30346">
    <property type="entry name" value="TRANSCRIPTIONAL DUAL REGULATOR HCAR-RELATED"/>
    <property type="match status" value="1"/>
</dbReference>
<keyword evidence="7" id="KW-1185">Reference proteome</keyword>
<name>A0ABW8CB59_9ACTN</name>
<evidence type="ECO:0000313" key="6">
    <source>
        <dbReference type="EMBL" id="MFI9103671.1"/>
    </source>
</evidence>
<organism evidence="6 7">
    <name type="scientific">Streptomyces fildesensis</name>
    <dbReference type="NCBI Taxonomy" id="375757"/>
    <lineage>
        <taxon>Bacteria</taxon>
        <taxon>Bacillati</taxon>
        <taxon>Actinomycetota</taxon>
        <taxon>Actinomycetes</taxon>
        <taxon>Kitasatosporales</taxon>
        <taxon>Streptomycetaceae</taxon>
        <taxon>Streptomyces</taxon>
    </lineage>
</organism>
<evidence type="ECO:0000256" key="3">
    <source>
        <dbReference type="ARBA" id="ARBA00023125"/>
    </source>
</evidence>
<gene>
    <name evidence="6" type="ORF">ACIGXA_24405</name>
</gene>
<dbReference type="Gene3D" id="1.10.10.10">
    <property type="entry name" value="Winged helix-like DNA-binding domain superfamily/Winged helix DNA-binding domain"/>
    <property type="match status" value="1"/>
</dbReference>